<gene>
    <name evidence="2" type="ORF">AL548_007245</name>
</gene>
<dbReference type="EMBL" id="LOSH02000002">
    <property type="protein sequence ID" value="PNM76904.1"/>
    <property type="molecule type" value="Genomic_DNA"/>
</dbReference>
<feature type="compositionally biased region" description="Basic and acidic residues" evidence="1">
    <location>
        <begin position="1"/>
        <end position="15"/>
    </location>
</feature>
<comment type="caution">
    <text evidence="2">The sequence shown here is derived from an EMBL/GenBank/DDBJ whole genome shotgun (WGS) entry which is preliminary data.</text>
</comment>
<dbReference type="Proteomes" id="UP000054370">
    <property type="component" value="Unassembled WGS sequence"/>
</dbReference>
<protein>
    <submittedName>
        <fullName evidence="2">Uncharacterized protein</fullName>
    </submittedName>
</protein>
<proteinExistence type="predicted"/>
<sequence>MYSRKTLREQNEKAFVEGADTGVPAQNPVGRPRLKGEKREPVTLSLTKTEVKDLDDIHKRLNFILYSKGEESSLDRSSFIRHVAQLCKELSDEDLLRWYKFNK</sequence>
<name>A0ABX4X0Q3_VIBVL</name>
<evidence type="ECO:0000313" key="2">
    <source>
        <dbReference type="EMBL" id="PNM76904.1"/>
    </source>
</evidence>
<keyword evidence="3" id="KW-1185">Reference proteome</keyword>
<reference evidence="2" key="1">
    <citation type="submission" date="2017-12" db="EMBL/GenBank/DDBJ databases">
        <title>FDA dAtabase for Regulatory Grade micrObial Sequences (FDA-ARGOS): Supporting development and validation of Infectious Disease Dx tests.</title>
        <authorList>
            <person name="Hoffmann M."/>
            <person name="Allard M."/>
            <person name="Evans P."/>
            <person name="Brown E."/>
            <person name="Tallon L.J."/>
            <person name="Sadzewicz L."/>
            <person name="Sengamalay N."/>
            <person name="Ott S."/>
            <person name="Godinez A."/>
            <person name="Nagaraj S."/>
            <person name="Vavikolanu K."/>
            <person name="Aluvathingal J."/>
            <person name="Nadendla S."/>
            <person name="Hobson J."/>
            <person name="Sichtig H."/>
        </authorList>
    </citation>
    <scope>NUCLEOTIDE SEQUENCE [LARGE SCALE GENOMIC DNA]</scope>
    <source>
        <strain evidence="2">FDAARGOS_118</strain>
    </source>
</reference>
<evidence type="ECO:0000313" key="3">
    <source>
        <dbReference type="Proteomes" id="UP000054370"/>
    </source>
</evidence>
<accession>A0ABX4X0Q3</accession>
<organism evidence="2 3">
    <name type="scientific">Vibrio vulnificus</name>
    <dbReference type="NCBI Taxonomy" id="672"/>
    <lineage>
        <taxon>Bacteria</taxon>
        <taxon>Pseudomonadati</taxon>
        <taxon>Pseudomonadota</taxon>
        <taxon>Gammaproteobacteria</taxon>
        <taxon>Vibrionales</taxon>
        <taxon>Vibrionaceae</taxon>
        <taxon>Vibrio</taxon>
    </lineage>
</organism>
<feature type="region of interest" description="Disordered" evidence="1">
    <location>
        <begin position="1"/>
        <end position="39"/>
    </location>
</feature>
<evidence type="ECO:0000256" key="1">
    <source>
        <dbReference type="SAM" id="MobiDB-lite"/>
    </source>
</evidence>
<dbReference type="RefSeq" id="WP_039549122.1">
    <property type="nucleotide sequence ID" value="NZ_JAMQXX010000038.1"/>
</dbReference>